<evidence type="ECO:0000256" key="7">
    <source>
        <dbReference type="ARBA" id="ARBA00023136"/>
    </source>
</evidence>
<name>A0A2L1UDL3_9BACL</name>
<feature type="transmembrane region" description="Helical" evidence="8">
    <location>
        <begin position="143"/>
        <end position="165"/>
    </location>
</feature>
<evidence type="ECO:0000256" key="2">
    <source>
        <dbReference type="ARBA" id="ARBA00022448"/>
    </source>
</evidence>
<dbReference type="InterPro" id="IPR050901">
    <property type="entry name" value="BP-dep_ABC_trans_perm"/>
</dbReference>
<dbReference type="Gene3D" id="1.10.3720.10">
    <property type="entry name" value="MetI-like"/>
    <property type="match status" value="1"/>
</dbReference>
<dbReference type="GO" id="GO:0015423">
    <property type="term" value="F:ABC-type maltose transporter activity"/>
    <property type="evidence" value="ECO:0007669"/>
    <property type="project" value="TreeGrafter"/>
</dbReference>
<reference evidence="11" key="1">
    <citation type="submission" date="2017-02" db="EMBL/GenBank/DDBJ databases">
        <title>Delineation of Paenibacillus larvae strains originating from foulbrood outbreaks.</title>
        <authorList>
            <person name="Beims H."/>
            <person name="Bunk B."/>
            <person name="Sproeer C."/>
            <person name="Mohr K.I."/>
            <person name="Pradella S."/>
            <person name="Guenther G."/>
            <person name="Rohde M."/>
            <person name="von der Ohe W."/>
            <person name="Steinert M."/>
        </authorList>
    </citation>
    <scope>NUCLEOTIDE SEQUENCE [LARGE SCALE GENOMIC DNA]</scope>
    <source>
        <strain evidence="11">Eric_III</strain>
    </source>
</reference>
<dbReference type="AlphaFoldDB" id="A0A2L1UDL3"/>
<evidence type="ECO:0000256" key="6">
    <source>
        <dbReference type="ARBA" id="ARBA00022989"/>
    </source>
</evidence>
<comment type="similarity">
    <text evidence="8">Belongs to the binding-protein-dependent transport system permease family.</text>
</comment>
<dbReference type="InterPro" id="IPR000515">
    <property type="entry name" value="MetI-like"/>
</dbReference>
<dbReference type="FunFam" id="1.10.3720.10:FF:000034">
    <property type="entry name" value="Sugar ABC transporter permease"/>
    <property type="match status" value="1"/>
</dbReference>
<dbReference type="Pfam" id="PF00528">
    <property type="entry name" value="BPD_transp_1"/>
    <property type="match status" value="1"/>
</dbReference>
<dbReference type="InterPro" id="IPR035906">
    <property type="entry name" value="MetI-like_sf"/>
</dbReference>
<feature type="transmembrane region" description="Helical" evidence="8">
    <location>
        <begin position="111"/>
        <end position="131"/>
    </location>
</feature>
<evidence type="ECO:0000256" key="3">
    <source>
        <dbReference type="ARBA" id="ARBA00022475"/>
    </source>
</evidence>
<feature type="domain" description="ABC transmembrane type-1" evidence="9">
    <location>
        <begin position="74"/>
        <end position="266"/>
    </location>
</feature>
<dbReference type="SUPFAM" id="SSF161098">
    <property type="entry name" value="MetI-like"/>
    <property type="match status" value="1"/>
</dbReference>
<evidence type="ECO:0000256" key="4">
    <source>
        <dbReference type="ARBA" id="ARBA00022597"/>
    </source>
</evidence>
<dbReference type="Proteomes" id="UP000239833">
    <property type="component" value="Chromosome"/>
</dbReference>
<keyword evidence="4" id="KW-0762">Sugar transport</keyword>
<dbReference type="PANTHER" id="PTHR32243">
    <property type="entry name" value="MALTOSE TRANSPORT SYSTEM PERMEASE-RELATED"/>
    <property type="match status" value="1"/>
</dbReference>
<keyword evidence="5 8" id="KW-0812">Transmembrane</keyword>
<organism evidence="10 11">
    <name type="scientific">Paenibacillus larvae subsp. larvae</name>
    <dbReference type="NCBI Taxonomy" id="147375"/>
    <lineage>
        <taxon>Bacteria</taxon>
        <taxon>Bacillati</taxon>
        <taxon>Bacillota</taxon>
        <taxon>Bacilli</taxon>
        <taxon>Bacillales</taxon>
        <taxon>Paenibacillaceae</taxon>
        <taxon>Paenibacillus</taxon>
    </lineage>
</organism>
<evidence type="ECO:0000313" key="10">
    <source>
        <dbReference type="EMBL" id="AVF26253.1"/>
    </source>
</evidence>
<proteinExistence type="inferred from homology"/>
<dbReference type="PANTHER" id="PTHR32243:SF34">
    <property type="entry name" value="GALACTOOLIGOSACCHARIDES TRANSPORT SYSTEM PERMEASE PROTEIN GANQ"/>
    <property type="match status" value="1"/>
</dbReference>
<feature type="transmembrane region" description="Helical" evidence="8">
    <location>
        <begin position="186"/>
        <end position="204"/>
    </location>
</feature>
<dbReference type="STRING" id="147375.BXP28_06305"/>
<dbReference type="GO" id="GO:0005886">
    <property type="term" value="C:plasma membrane"/>
    <property type="evidence" value="ECO:0007669"/>
    <property type="project" value="UniProtKB-SubCell"/>
</dbReference>
<protein>
    <submittedName>
        <fullName evidence="10">Putative arabinogalactan oligomer transport system permease protein GanQ</fullName>
    </submittedName>
</protein>
<keyword evidence="7 8" id="KW-0472">Membrane</keyword>
<dbReference type="RefSeq" id="WP_079940625.1">
    <property type="nucleotide sequence ID" value="NZ_CP019655.1"/>
</dbReference>
<dbReference type="EMBL" id="CP019655">
    <property type="protein sequence ID" value="AVF26253.1"/>
    <property type="molecule type" value="Genomic_DNA"/>
</dbReference>
<comment type="subcellular location">
    <subcellularLocation>
        <location evidence="1 8">Cell membrane</location>
        <topology evidence="1 8">Multi-pass membrane protein</topology>
    </subcellularLocation>
</comment>
<evidence type="ECO:0000256" key="1">
    <source>
        <dbReference type="ARBA" id="ARBA00004651"/>
    </source>
</evidence>
<evidence type="ECO:0000259" key="9">
    <source>
        <dbReference type="PROSITE" id="PS50928"/>
    </source>
</evidence>
<feature type="transmembrane region" description="Helical" evidence="8">
    <location>
        <begin position="245"/>
        <end position="266"/>
    </location>
</feature>
<keyword evidence="3" id="KW-1003">Cell membrane</keyword>
<sequence>MKSKSAKKGFRLTLSYILLTGIAICCLYPALWVILSSFRPGKSLYSKSLIPESFTPDHFKELFTSDSFLFGQWYMNTLKISVITMIIGVTLTLLTGYALSRFRFRGRKTAMSTILILGMFPGFMSMIAIFILLKELGLLDTHFALILVYSAGAPLMGSFLVKGFFDAIPRSLDEAAKMDGATNMMIFTRIILPLSKPMLAYVALTQFVGPWVDFIFARLVLRSRENWTVAVGLYDQINNFQNSNFTIFAAAAVLIAVPITLLFMFLQKLLVEGLTAGASKG</sequence>
<feature type="transmembrane region" description="Helical" evidence="8">
    <location>
        <begin position="12"/>
        <end position="35"/>
    </location>
</feature>
<dbReference type="GO" id="GO:0042956">
    <property type="term" value="P:maltodextrin transmembrane transport"/>
    <property type="evidence" value="ECO:0007669"/>
    <property type="project" value="TreeGrafter"/>
</dbReference>
<dbReference type="CDD" id="cd06261">
    <property type="entry name" value="TM_PBP2"/>
    <property type="match status" value="1"/>
</dbReference>
<feature type="transmembrane region" description="Helical" evidence="8">
    <location>
        <begin position="80"/>
        <end position="99"/>
    </location>
</feature>
<evidence type="ECO:0000256" key="8">
    <source>
        <dbReference type="RuleBase" id="RU363032"/>
    </source>
</evidence>
<evidence type="ECO:0000256" key="5">
    <source>
        <dbReference type="ARBA" id="ARBA00022692"/>
    </source>
</evidence>
<gene>
    <name evidence="10" type="primary">ganQ</name>
    <name evidence="10" type="ORF">ERICIII_02088</name>
</gene>
<accession>A0A2L1UDL3</accession>
<evidence type="ECO:0000313" key="11">
    <source>
        <dbReference type="Proteomes" id="UP000239833"/>
    </source>
</evidence>
<keyword evidence="2 8" id="KW-0813">Transport</keyword>
<keyword evidence="6 8" id="KW-1133">Transmembrane helix</keyword>
<dbReference type="PROSITE" id="PS50928">
    <property type="entry name" value="ABC_TM1"/>
    <property type="match status" value="1"/>
</dbReference>
<dbReference type="GeneID" id="64218814"/>